<organism evidence="11 12">
    <name type="scientific">Halteria grandinella</name>
    <dbReference type="NCBI Taxonomy" id="5974"/>
    <lineage>
        <taxon>Eukaryota</taxon>
        <taxon>Sar</taxon>
        <taxon>Alveolata</taxon>
        <taxon>Ciliophora</taxon>
        <taxon>Intramacronucleata</taxon>
        <taxon>Spirotrichea</taxon>
        <taxon>Stichotrichia</taxon>
        <taxon>Sporadotrichida</taxon>
        <taxon>Halteriidae</taxon>
        <taxon>Halteria</taxon>
    </lineage>
</organism>
<dbReference type="InterPro" id="IPR018298">
    <property type="entry name" value="Adrenodoxin_Fe-S_BS"/>
</dbReference>
<keyword evidence="6" id="KW-0249">Electron transport</keyword>
<accession>A0A8J8NBU1</accession>
<dbReference type="GO" id="GO:0046872">
    <property type="term" value="F:metal ion binding"/>
    <property type="evidence" value="ECO:0007669"/>
    <property type="project" value="UniProtKB-KW"/>
</dbReference>
<keyword evidence="3" id="KW-0813">Transport</keyword>
<proteinExistence type="inferred from homology"/>
<evidence type="ECO:0000256" key="6">
    <source>
        <dbReference type="ARBA" id="ARBA00022982"/>
    </source>
</evidence>
<dbReference type="Proteomes" id="UP000785679">
    <property type="component" value="Unassembled WGS sequence"/>
</dbReference>
<feature type="domain" description="2Fe-2S ferredoxin-type" evidence="10">
    <location>
        <begin position="26"/>
        <end position="127"/>
    </location>
</feature>
<dbReference type="SUPFAM" id="SSF54292">
    <property type="entry name" value="2Fe-2S ferredoxin-like"/>
    <property type="match status" value="1"/>
</dbReference>
<evidence type="ECO:0000256" key="5">
    <source>
        <dbReference type="ARBA" id="ARBA00022723"/>
    </source>
</evidence>
<dbReference type="AlphaFoldDB" id="A0A8J8NBU1"/>
<evidence type="ECO:0000256" key="7">
    <source>
        <dbReference type="ARBA" id="ARBA00023004"/>
    </source>
</evidence>
<comment type="cofactor">
    <cofactor evidence="9">
        <name>[2Fe-2S] cluster</name>
        <dbReference type="ChEBI" id="CHEBI:190135"/>
    </cofactor>
</comment>
<sequence length="145" mass="16094">MLAQAVRYFSVGLGHPPSDTENPVRFNFVYTRDSQSIPVLAREGETLLEVAHNNHVDLEGACAQSLACSTCHVVLEERIYDGLEPAVEEEEDLLDLAYGLTLTSRLGCQIKVTRAMEGMTVKLPSATRNFYVDKSKVPSIERSHK</sequence>
<dbReference type="GO" id="GO:0009055">
    <property type="term" value="F:electron transfer activity"/>
    <property type="evidence" value="ECO:0007669"/>
    <property type="project" value="TreeGrafter"/>
</dbReference>
<dbReference type="PANTHER" id="PTHR23426:SF72">
    <property type="entry name" value="2FE-2S FERREDOXIN-TYPE DOMAIN-CONTAINING PROTEIN"/>
    <property type="match status" value="1"/>
</dbReference>
<dbReference type="PANTHER" id="PTHR23426">
    <property type="entry name" value="FERREDOXIN/ADRENODOXIN"/>
    <property type="match status" value="1"/>
</dbReference>
<name>A0A8J8NBU1_HALGN</name>
<keyword evidence="12" id="KW-1185">Reference proteome</keyword>
<dbReference type="Pfam" id="PF00111">
    <property type="entry name" value="Fer2"/>
    <property type="match status" value="1"/>
</dbReference>
<dbReference type="Gene3D" id="3.10.20.30">
    <property type="match status" value="1"/>
</dbReference>
<protein>
    <recommendedName>
        <fullName evidence="2">2Fe-2S ferredoxin</fullName>
    </recommendedName>
</protein>
<evidence type="ECO:0000259" key="10">
    <source>
        <dbReference type="PROSITE" id="PS51085"/>
    </source>
</evidence>
<evidence type="ECO:0000256" key="1">
    <source>
        <dbReference type="ARBA" id="ARBA00010914"/>
    </source>
</evidence>
<comment type="similarity">
    <text evidence="1">Belongs to the adrenodoxin/putidaredoxin family.</text>
</comment>
<dbReference type="InterPro" id="IPR001055">
    <property type="entry name" value="Adrenodoxin-like"/>
</dbReference>
<evidence type="ECO:0000256" key="9">
    <source>
        <dbReference type="ARBA" id="ARBA00034078"/>
    </source>
</evidence>
<dbReference type="GO" id="GO:0005739">
    <property type="term" value="C:mitochondrion"/>
    <property type="evidence" value="ECO:0007669"/>
    <property type="project" value="TreeGrafter"/>
</dbReference>
<dbReference type="InterPro" id="IPR036010">
    <property type="entry name" value="2Fe-2S_ferredoxin-like_sf"/>
</dbReference>
<dbReference type="PRINTS" id="PR00355">
    <property type="entry name" value="ADRENODOXIN"/>
</dbReference>
<keyword evidence="8" id="KW-0411">Iron-sulfur</keyword>
<dbReference type="InterPro" id="IPR012675">
    <property type="entry name" value="Beta-grasp_dom_sf"/>
</dbReference>
<dbReference type="CDD" id="cd00207">
    <property type="entry name" value="fer2"/>
    <property type="match status" value="1"/>
</dbReference>
<evidence type="ECO:0000256" key="2">
    <source>
        <dbReference type="ARBA" id="ARBA00019395"/>
    </source>
</evidence>
<keyword evidence="4" id="KW-0001">2Fe-2S</keyword>
<dbReference type="GO" id="GO:0051537">
    <property type="term" value="F:2 iron, 2 sulfur cluster binding"/>
    <property type="evidence" value="ECO:0007669"/>
    <property type="project" value="UniProtKB-KW"/>
</dbReference>
<dbReference type="PROSITE" id="PS00814">
    <property type="entry name" value="ADX"/>
    <property type="match status" value="1"/>
</dbReference>
<reference evidence="11" key="1">
    <citation type="submission" date="2019-06" db="EMBL/GenBank/DDBJ databases">
        <authorList>
            <person name="Zheng W."/>
        </authorList>
    </citation>
    <scope>NUCLEOTIDE SEQUENCE</scope>
    <source>
        <strain evidence="11">QDHG01</strain>
    </source>
</reference>
<evidence type="ECO:0000313" key="11">
    <source>
        <dbReference type="EMBL" id="TNV72106.1"/>
    </source>
</evidence>
<dbReference type="PROSITE" id="PS51085">
    <property type="entry name" value="2FE2S_FER_2"/>
    <property type="match status" value="1"/>
</dbReference>
<comment type="caution">
    <text evidence="11">The sequence shown here is derived from an EMBL/GenBank/DDBJ whole genome shotgun (WGS) entry which is preliminary data.</text>
</comment>
<evidence type="ECO:0000256" key="3">
    <source>
        <dbReference type="ARBA" id="ARBA00022448"/>
    </source>
</evidence>
<evidence type="ECO:0000256" key="4">
    <source>
        <dbReference type="ARBA" id="ARBA00022714"/>
    </source>
</evidence>
<dbReference type="GO" id="GO:0140647">
    <property type="term" value="P:P450-containing electron transport chain"/>
    <property type="evidence" value="ECO:0007669"/>
    <property type="project" value="InterPro"/>
</dbReference>
<dbReference type="EMBL" id="RRYP01024229">
    <property type="protein sequence ID" value="TNV72106.1"/>
    <property type="molecule type" value="Genomic_DNA"/>
</dbReference>
<keyword evidence="5" id="KW-0479">Metal-binding</keyword>
<evidence type="ECO:0000256" key="8">
    <source>
        <dbReference type="ARBA" id="ARBA00023014"/>
    </source>
</evidence>
<keyword evidence="7" id="KW-0408">Iron</keyword>
<dbReference type="OrthoDB" id="268593at2759"/>
<dbReference type="InterPro" id="IPR001041">
    <property type="entry name" value="2Fe-2S_ferredoxin-type"/>
</dbReference>
<evidence type="ECO:0000313" key="12">
    <source>
        <dbReference type="Proteomes" id="UP000785679"/>
    </source>
</evidence>
<gene>
    <name evidence="11" type="ORF">FGO68_gene10931</name>
</gene>